<organism evidence="2 3">
    <name type="scientific">Candidatus Kurthia intestinigallinarum</name>
    <dbReference type="NCBI Taxonomy" id="1562256"/>
    <lineage>
        <taxon>Bacteria</taxon>
        <taxon>Bacillati</taxon>
        <taxon>Bacillota</taxon>
        <taxon>Bacilli</taxon>
        <taxon>Bacillales</taxon>
        <taxon>Caryophanaceae</taxon>
        <taxon>Kurthia</taxon>
    </lineage>
</organism>
<evidence type="ECO:0000256" key="1">
    <source>
        <dbReference type="SAM" id="Phobius"/>
    </source>
</evidence>
<comment type="caution">
    <text evidence="2">The sequence shown here is derived from an EMBL/GenBank/DDBJ whole genome shotgun (WGS) entry which is preliminary data.</text>
</comment>
<dbReference type="AlphaFoldDB" id="A0A433RQ27"/>
<evidence type="ECO:0000313" key="2">
    <source>
        <dbReference type="EMBL" id="RUS52447.1"/>
    </source>
</evidence>
<protein>
    <submittedName>
        <fullName evidence="2">Uncharacterized protein</fullName>
    </submittedName>
</protein>
<keyword evidence="3" id="KW-1185">Reference proteome</keyword>
<dbReference type="EMBL" id="JTFC01000042">
    <property type="protein sequence ID" value="RUS52447.1"/>
    <property type="molecule type" value="Genomic_DNA"/>
</dbReference>
<dbReference type="OrthoDB" id="2455802at2"/>
<gene>
    <name evidence="2" type="ORF">QI30_16925</name>
</gene>
<dbReference type="Proteomes" id="UP000288623">
    <property type="component" value="Unassembled WGS sequence"/>
</dbReference>
<accession>A0A433RQ27</accession>
<keyword evidence="1" id="KW-0812">Transmembrane</keyword>
<feature type="transmembrane region" description="Helical" evidence="1">
    <location>
        <begin position="34"/>
        <end position="54"/>
    </location>
</feature>
<feature type="transmembrane region" description="Helical" evidence="1">
    <location>
        <begin position="6"/>
        <end position="22"/>
    </location>
</feature>
<feature type="transmembrane region" description="Helical" evidence="1">
    <location>
        <begin position="66"/>
        <end position="87"/>
    </location>
</feature>
<proteinExistence type="predicted"/>
<dbReference type="RefSeq" id="WP_126991780.1">
    <property type="nucleotide sequence ID" value="NZ_JTFC01000042.1"/>
</dbReference>
<keyword evidence="1" id="KW-0472">Membrane</keyword>
<name>A0A433RQ27_9BACL</name>
<keyword evidence="1" id="KW-1133">Transmembrane helix</keyword>
<sequence length="103" mass="12147">MLLSILITAITLLLVIQIFRKRTIIKQLTHKERYLALTSYCGLFTLMIIGYHFLDKWIMILDVTKFIRSVVFFVYCFITVCLIAVLLERMLPKKLLSVLIKQH</sequence>
<evidence type="ECO:0000313" key="3">
    <source>
        <dbReference type="Proteomes" id="UP000288623"/>
    </source>
</evidence>
<reference evidence="2 3" key="1">
    <citation type="submission" date="2014-11" db="EMBL/GenBank/DDBJ databases">
        <title>Genome sequence and analysis of novel Kurthia sp.</title>
        <authorList>
            <person name="Lawson J.N."/>
            <person name="Gonzalez J.E."/>
            <person name="Rinauldi L."/>
            <person name="Xuan Z."/>
            <person name="Firman A."/>
            <person name="Shaddox L."/>
            <person name="Trudeau A."/>
            <person name="Shah S."/>
            <person name="Reiman D."/>
        </authorList>
    </citation>
    <scope>NUCLEOTIDE SEQUENCE [LARGE SCALE GENOMIC DNA]</scope>
    <source>
        <strain evidence="2 3">3B1D</strain>
    </source>
</reference>